<keyword evidence="3" id="KW-1185">Reference proteome</keyword>
<feature type="non-terminal residue" evidence="2">
    <location>
        <position position="1"/>
    </location>
</feature>
<dbReference type="InterPro" id="IPR050621">
    <property type="entry name" value="Tudor_domain_containing"/>
</dbReference>
<reference evidence="2 3" key="1">
    <citation type="submission" date="2024-05" db="EMBL/GenBank/DDBJ databases">
        <authorList>
            <person name="Wallberg A."/>
        </authorList>
    </citation>
    <scope>NUCLEOTIDE SEQUENCE [LARGE SCALE GENOMIC DNA]</scope>
</reference>
<dbReference type="PANTHER" id="PTHR22948">
    <property type="entry name" value="TUDOR DOMAIN CONTAINING PROTEIN"/>
    <property type="match status" value="1"/>
</dbReference>
<dbReference type="PANTHER" id="PTHR22948:SF29">
    <property type="entry name" value="FI02030P-RELATED"/>
    <property type="match status" value="1"/>
</dbReference>
<accession>A0AAV2PTU2</accession>
<sequence length="786" mass="88560">TGLNTYEGNVKVLLLDEGRWNVSVPLEQLYFCPLQVHIDKVRPIYEMFLLADVPPLTSWNLQVIHKLKLNCQGIQIPAFVNRNGINNFICPFTESGQPWVLELHTTSAGQARFLPFPGMPHNFANLAYAPSYDKNQFVNMMPFSAYPNFTPVPPLPFHSYGPSSKTFSPQMTGQGFGQMCGQGVGIPATYSSGISKYTKEIPYSMINSQNISNTSQSHDSRNKDYVMDKVSAGQVIKGNIVYIDEGPWKFYIQSNDQRRLSVVLKEHLKAFNFTKYLGEIKPSTSLIVKIHGIFYRALALEVKSDSKVPVYLMDTGHKDYVAISDAFTLPTEFNRYPLLVTRCKLAGLPKNHDDNVTAKFRKLAESSEPVKVNVIHPGVQHHLVEVNVFIKGHSILEMLIGYSNELLVNGDKLMISHICEKYGIVYLQDGKRAEQLEDMQIVLQDNAKTAELLDIKSLNVNDACIAYFPDDRNWYRAKILHIDMQTKQVQDNSKHTICVSYVDYGNNAHVPSRQIRKIVPVLQELMPAQAIPTIFTGLDMKTLPVKVVMEILKSSLLKVKIVKLHEKRLLYDSLATVAEVQVTDQSSGKKITEVIEFKLAQQQAKKTSCSVIPLERDGANPPKIQLYSDSLKLCRVSSAQTPKCFYVTLLENDALAQEVSSKLRNIIEKSTTSTLFVSGKLGQIVAAKSSDQCWHRALITRNYGDSVELFLIDNGREMKVAVSQLRVIPSDHGLWSVPTQAIKCSLDLDDITLENPRFKESFCNQAVGCVQNVHFKKFERNTWKVM</sequence>
<evidence type="ECO:0000313" key="3">
    <source>
        <dbReference type="Proteomes" id="UP001497623"/>
    </source>
</evidence>
<evidence type="ECO:0000313" key="2">
    <source>
        <dbReference type="EMBL" id="CAL4063245.1"/>
    </source>
</evidence>
<dbReference type="CDD" id="cd20379">
    <property type="entry name" value="Tudor_dTUD-like"/>
    <property type="match status" value="1"/>
</dbReference>
<dbReference type="PROSITE" id="PS50304">
    <property type="entry name" value="TUDOR"/>
    <property type="match status" value="1"/>
</dbReference>
<gene>
    <name evidence="2" type="ORF">MNOR_LOCUS3208</name>
</gene>
<evidence type="ECO:0000259" key="1">
    <source>
        <dbReference type="PROSITE" id="PS50304"/>
    </source>
</evidence>
<dbReference type="EMBL" id="CAXKWB010001068">
    <property type="protein sequence ID" value="CAL4063245.1"/>
    <property type="molecule type" value="Genomic_DNA"/>
</dbReference>
<dbReference type="Pfam" id="PF00567">
    <property type="entry name" value="TUDOR"/>
    <property type="match status" value="3"/>
</dbReference>
<dbReference type="SUPFAM" id="SSF63748">
    <property type="entry name" value="Tudor/PWWP/MBT"/>
    <property type="match status" value="3"/>
</dbReference>
<name>A0AAV2PTU2_MEGNR</name>
<dbReference type="Proteomes" id="UP001497623">
    <property type="component" value="Unassembled WGS sequence"/>
</dbReference>
<dbReference type="AlphaFoldDB" id="A0AAV2PTU2"/>
<organism evidence="2 3">
    <name type="scientific">Meganyctiphanes norvegica</name>
    <name type="common">Northern krill</name>
    <name type="synonym">Thysanopoda norvegica</name>
    <dbReference type="NCBI Taxonomy" id="48144"/>
    <lineage>
        <taxon>Eukaryota</taxon>
        <taxon>Metazoa</taxon>
        <taxon>Ecdysozoa</taxon>
        <taxon>Arthropoda</taxon>
        <taxon>Crustacea</taxon>
        <taxon>Multicrustacea</taxon>
        <taxon>Malacostraca</taxon>
        <taxon>Eumalacostraca</taxon>
        <taxon>Eucarida</taxon>
        <taxon>Euphausiacea</taxon>
        <taxon>Euphausiidae</taxon>
        <taxon>Meganyctiphanes</taxon>
    </lineage>
</organism>
<proteinExistence type="predicted"/>
<feature type="domain" description="Tudor" evidence="1">
    <location>
        <begin position="457"/>
        <end position="525"/>
    </location>
</feature>
<dbReference type="SMART" id="SM00333">
    <property type="entry name" value="TUDOR"/>
    <property type="match status" value="3"/>
</dbReference>
<dbReference type="Gene3D" id="2.30.30.140">
    <property type="match status" value="3"/>
</dbReference>
<dbReference type="InterPro" id="IPR002999">
    <property type="entry name" value="Tudor"/>
</dbReference>
<comment type="caution">
    <text evidence="2">The sequence shown here is derived from an EMBL/GenBank/DDBJ whole genome shotgun (WGS) entry which is preliminary data.</text>
</comment>
<protein>
    <recommendedName>
        <fullName evidence="1">Tudor domain-containing protein</fullName>
    </recommendedName>
</protein>